<dbReference type="STRING" id="930131.SAMN05216389_13023"/>
<dbReference type="SUPFAM" id="SSF55781">
    <property type="entry name" value="GAF domain-like"/>
    <property type="match status" value="2"/>
</dbReference>
<dbReference type="PANTHER" id="PTHR45138:SF9">
    <property type="entry name" value="DIGUANYLATE CYCLASE DGCM-RELATED"/>
    <property type="match status" value="1"/>
</dbReference>
<reference evidence="2 3" key="1">
    <citation type="submission" date="2016-10" db="EMBL/GenBank/DDBJ databases">
        <authorList>
            <person name="de Groot N.N."/>
        </authorList>
    </citation>
    <scope>NUCLEOTIDE SEQUENCE [LARGE SCALE GENOMIC DNA]</scope>
    <source>
        <strain evidence="2 3">IBRC-M 10780</strain>
    </source>
</reference>
<dbReference type="GO" id="GO:1902201">
    <property type="term" value="P:negative regulation of bacterial-type flagellum-dependent cell motility"/>
    <property type="evidence" value="ECO:0007669"/>
    <property type="project" value="TreeGrafter"/>
</dbReference>
<dbReference type="Pfam" id="PF00990">
    <property type="entry name" value="GGDEF"/>
    <property type="match status" value="1"/>
</dbReference>
<dbReference type="InterPro" id="IPR050469">
    <property type="entry name" value="Diguanylate_Cyclase"/>
</dbReference>
<dbReference type="NCBIfam" id="TIGR00254">
    <property type="entry name" value="GGDEF"/>
    <property type="match status" value="1"/>
</dbReference>
<dbReference type="InterPro" id="IPR029016">
    <property type="entry name" value="GAF-like_dom_sf"/>
</dbReference>
<evidence type="ECO:0000259" key="1">
    <source>
        <dbReference type="PROSITE" id="PS50887"/>
    </source>
</evidence>
<dbReference type="SMART" id="SM00267">
    <property type="entry name" value="GGDEF"/>
    <property type="match status" value="1"/>
</dbReference>
<accession>A0A1I0HA07</accession>
<dbReference type="RefSeq" id="WP_090872881.1">
    <property type="nucleotide sequence ID" value="NZ_FOHE01000030.1"/>
</dbReference>
<dbReference type="InterPro" id="IPR029787">
    <property type="entry name" value="Nucleotide_cyclase"/>
</dbReference>
<sequence>MQINQQLQFREKIRSIYFQLLSNETTRNNNLFSIVSRSLETILHVAFVGVYRYDIWTNSFFLVSDQNNPSYVRKQINDYDHVFRDAVYHNNMDLLSKNEIVLPKVMKKNYITIPLVPNKGQVDFLFIILEKDQINQIMKFENVIKEETEKVLTILDNMVNRTKREKEKHFLLELTSRLFSTSNKEDILMEIIEAVQKRYPNLSHYLLLSQDHENNLNLPIKALEFSDNSTKQVSSQAFLSGETQIEDRLQDKKTYVYAPLRGNQGVYGVLQIITPTVMEFPEQELEFLKEFTMIAGKAIENATLYQDSRHLVSDLKLINDITHELNSNLDLTEITRIVRDQIVNICNANEVGFIYTDNIDANHFEILNGSTPYFSTIGGRSLAKDLWGQIQNRQEPIFRGEFQSDREIPFHSLMAVPMQHSGTTNGLVMVLHEERYFFSFDSFKLIQSLLQHSTLALANTILKEKLEKAVNTDYLTKLYARSYLDTIIRKHMEEGEVGTLILIDIDDFKKVNDVHGHYIGDEVIKQIAEIILTNIEEEDVAARWGGEELAIYLPNTSLNNGVKIAGKIGKQVANFTSPAVTMSAGVSSWTANTEDTSENFFVRADEALYEAKSFGKNCVVKKGIKEKEGILYE</sequence>
<evidence type="ECO:0000313" key="3">
    <source>
        <dbReference type="Proteomes" id="UP000198618"/>
    </source>
</evidence>
<evidence type="ECO:0000313" key="2">
    <source>
        <dbReference type="EMBL" id="SET80613.1"/>
    </source>
</evidence>
<dbReference type="Gene3D" id="3.30.70.270">
    <property type="match status" value="1"/>
</dbReference>
<gene>
    <name evidence="2" type="ORF">SAMN05216389_13023</name>
</gene>
<keyword evidence="3" id="KW-1185">Reference proteome</keyword>
<dbReference type="EMBL" id="FOHE01000030">
    <property type="protein sequence ID" value="SET80613.1"/>
    <property type="molecule type" value="Genomic_DNA"/>
</dbReference>
<dbReference type="PROSITE" id="PS50887">
    <property type="entry name" value="GGDEF"/>
    <property type="match status" value="1"/>
</dbReference>
<dbReference type="CDD" id="cd01949">
    <property type="entry name" value="GGDEF"/>
    <property type="match status" value="1"/>
</dbReference>
<dbReference type="AlphaFoldDB" id="A0A1I0HA07"/>
<dbReference type="GO" id="GO:0043709">
    <property type="term" value="P:cell adhesion involved in single-species biofilm formation"/>
    <property type="evidence" value="ECO:0007669"/>
    <property type="project" value="TreeGrafter"/>
</dbReference>
<feature type="domain" description="GGDEF" evidence="1">
    <location>
        <begin position="496"/>
        <end position="624"/>
    </location>
</feature>
<dbReference type="FunFam" id="3.30.70.270:FF:000001">
    <property type="entry name" value="Diguanylate cyclase domain protein"/>
    <property type="match status" value="1"/>
</dbReference>
<dbReference type="InterPro" id="IPR000160">
    <property type="entry name" value="GGDEF_dom"/>
</dbReference>
<dbReference type="GO" id="GO:0052621">
    <property type="term" value="F:diguanylate cyclase activity"/>
    <property type="evidence" value="ECO:0007669"/>
    <property type="project" value="TreeGrafter"/>
</dbReference>
<dbReference type="OrthoDB" id="9759607at2"/>
<dbReference type="SUPFAM" id="SSF55073">
    <property type="entry name" value="Nucleotide cyclase"/>
    <property type="match status" value="1"/>
</dbReference>
<dbReference type="PANTHER" id="PTHR45138">
    <property type="entry name" value="REGULATORY COMPONENTS OF SENSORY TRANSDUCTION SYSTEM"/>
    <property type="match status" value="1"/>
</dbReference>
<dbReference type="GO" id="GO:0005886">
    <property type="term" value="C:plasma membrane"/>
    <property type="evidence" value="ECO:0007669"/>
    <property type="project" value="TreeGrafter"/>
</dbReference>
<organism evidence="2 3">
    <name type="scientific">Oceanobacillus limi</name>
    <dbReference type="NCBI Taxonomy" id="930131"/>
    <lineage>
        <taxon>Bacteria</taxon>
        <taxon>Bacillati</taxon>
        <taxon>Bacillota</taxon>
        <taxon>Bacilli</taxon>
        <taxon>Bacillales</taxon>
        <taxon>Bacillaceae</taxon>
        <taxon>Oceanobacillus</taxon>
    </lineage>
</organism>
<protein>
    <submittedName>
        <fullName evidence="2">Diguanylate cyclase with GAF sensor</fullName>
    </submittedName>
</protein>
<dbReference type="InterPro" id="IPR043128">
    <property type="entry name" value="Rev_trsase/Diguanyl_cyclase"/>
</dbReference>
<name>A0A1I0HA07_9BACI</name>
<dbReference type="Proteomes" id="UP000198618">
    <property type="component" value="Unassembled WGS sequence"/>
</dbReference>
<dbReference type="Gene3D" id="3.30.450.40">
    <property type="match status" value="2"/>
</dbReference>
<proteinExistence type="predicted"/>